<feature type="transmembrane region" description="Helical" evidence="1">
    <location>
        <begin position="32"/>
        <end position="53"/>
    </location>
</feature>
<sequence length="198" mass="23009">MNFTVPIAIVALILVGLLFGFTIQISSSILNVISSVGSAIGGMGAAIAAWFSYRAIAEWKHEFKYKIKYEYINEMESIFYKVWGDFSQIILTESVSSTDSENPLISNFDQYRERYEYCYSQLSPLMKDKEILENVSYIRITFNLISHYHIIRNSNWVMKSKAVWNNMDSAMEHVKLVESTLGLRKTYYDNFQRLKRSL</sequence>
<dbReference type="AlphaFoldDB" id="A0A2S7X163"/>
<reference evidence="2" key="4">
    <citation type="submission" date="2023-01" db="EMBL/GenBank/DDBJ databases">
        <title>Draft genome sequence of Aliivibrio sifiae strain NBRC 105001.</title>
        <authorList>
            <person name="Sun Q."/>
            <person name="Mori K."/>
        </authorList>
    </citation>
    <scope>NUCLEOTIDE SEQUENCE</scope>
    <source>
        <strain evidence="2">NBRC 105001</strain>
    </source>
</reference>
<evidence type="ECO:0000313" key="3">
    <source>
        <dbReference type="EMBL" id="PQJ83563.1"/>
    </source>
</evidence>
<comment type="caution">
    <text evidence="3">The sequence shown here is derived from an EMBL/GenBank/DDBJ whole genome shotgun (WGS) entry which is preliminary data.</text>
</comment>
<dbReference type="Proteomes" id="UP000239273">
    <property type="component" value="Unassembled WGS sequence"/>
</dbReference>
<gene>
    <name evidence="3" type="ORF">BTO23_20705</name>
    <name evidence="2" type="ORF">GCM10007855_36770</name>
</gene>
<dbReference type="RefSeq" id="WP_105064487.1">
    <property type="nucleotide sequence ID" value="NZ_BSOU01000014.1"/>
</dbReference>
<feature type="transmembrane region" description="Helical" evidence="1">
    <location>
        <begin position="7"/>
        <end position="26"/>
    </location>
</feature>
<reference evidence="2" key="1">
    <citation type="journal article" date="2014" name="Int. J. Syst. Evol. Microbiol.">
        <title>Complete genome of a new Firmicutes species belonging to the dominant human colonic microbiota ('Ruminococcus bicirculans') reveals two chromosomes and a selective capacity to utilize plant glucans.</title>
        <authorList>
            <consortium name="NISC Comparative Sequencing Program"/>
            <person name="Wegmann U."/>
            <person name="Louis P."/>
            <person name="Goesmann A."/>
            <person name="Henrissat B."/>
            <person name="Duncan S.H."/>
            <person name="Flint H.J."/>
        </authorList>
    </citation>
    <scope>NUCLEOTIDE SEQUENCE</scope>
    <source>
        <strain evidence="2">NBRC 105001</strain>
    </source>
</reference>
<dbReference type="EMBL" id="BSOU01000014">
    <property type="protein sequence ID" value="GLR76802.1"/>
    <property type="molecule type" value="Genomic_DNA"/>
</dbReference>
<dbReference type="EMBL" id="MSCP01000005">
    <property type="protein sequence ID" value="PQJ83563.1"/>
    <property type="molecule type" value="Genomic_DNA"/>
</dbReference>
<keyword evidence="1" id="KW-1133">Transmembrane helix</keyword>
<name>A0A2S7X163_9GAMM</name>
<accession>A0A2S7X163</accession>
<evidence type="ECO:0000256" key="1">
    <source>
        <dbReference type="SAM" id="Phobius"/>
    </source>
</evidence>
<evidence type="ECO:0000313" key="5">
    <source>
        <dbReference type="Proteomes" id="UP001156660"/>
    </source>
</evidence>
<dbReference type="Proteomes" id="UP001156660">
    <property type="component" value="Unassembled WGS sequence"/>
</dbReference>
<keyword evidence="1" id="KW-0472">Membrane</keyword>
<organism evidence="3 4">
    <name type="scientific">Aliivibrio sifiae</name>
    <dbReference type="NCBI Taxonomy" id="566293"/>
    <lineage>
        <taxon>Bacteria</taxon>
        <taxon>Pseudomonadati</taxon>
        <taxon>Pseudomonadota</taxon>
        <taxon>Gammaproteobacteria</taxon>
        <taxon>Vibrionales</taxon>
        <taxon>Vibrionaceae</taxon>
        <taxon>Aliivibrio</taxon>
    </lineage>
</organism>
<proteinExistence type="predicted"/>
<reference evidence="3 4" key="2">
    <citation type="submission" date="2016-12" db="EMBL/GenBank/DDBJ databases">
        <title>Diversity of luminous bacteria.</title>
        <authorList>
            <person name="Yoshizawa S."/>
            <person name="Kogure K."/>
        </authorList>
    </citation>
    <scope>NUCLEOTIDE SEQUENCE [LARGE SCALE GENOMIC DNA]</scope>
    <source>
        <strain evidence="3 4">NBRC 105001</strain>
    </source>
</reference>
<evidence type="ECO:0000313" key="4">
    <source>
        <dbReference type="Proteomes" id="UP000239273"/>
    </source>
</evidence>
<keyword evidence="1" id="KW-0812">Transmembrane</keyword>
<keyword evidence="5" id="KW-1185">Reference proteome</keyword>
<reference evidence="5" key="3">
    <citation type="journal article" date="2019" name="Int. J. Syst. Evol. Microbiol.">
        <title>The Global Catalogue of Microorganisms (GCM) 10K type strain sequencing project: providing services to taxonomists for standard genome sequencing and annotation.</title>
        <authorList>
            <consortium name="The Broad Institute Genomics Platform"/>
            <consortium name="The Broad Institute Genome Sequencing Center for Infectious Disease"/>
            <person name="Wu L."/>
            <person name="Ma J."/>
        </authorList>
    </citation>
    <scope>NUCLEOTIDE SEQUENCE [LARGE SCALE GENOMIC DNA]</scope>
    <source>
        <strain evidence="5">NBRC 105001</strain>
    </source>
</reference>
<evidence type="ECO:0000313" key="2">
    <source>
        <dbReference type="EMBL" id="GLR76802.1"/>
    </source>
</evidence>
<protein>
    <submittedName>
        <fullName evidence="3">Uncharacterized protein</fullName>
    </submittedName>
</protein>